<dbReference type="RefSeq" id="WP_408169818.1">
    <property type="nucleotide sequence ID" value="NZ_JAQQFR010000015.1"/>
</dbReference>
<evidence type="ECO:0000256" key="1">
    <source>
        <dbReference type="ARBA" id="ARBA00005695"/>
    </source>
</evidence>
<sequence length="529" mass="58275">MSSSQSPARLLLKMSVMSAMSTIAALSATSAFAQNPAQIVVAQPADIRSTNPGVNRDNTTDGVVLNIVEGLVGYHENGSVGPLLAKSINVSPDGLTYTFKLRTGVKFHNGDPMTSADVLWSWNRYMNPKTDWRCLSDFDGRSGTKVLSATVPDAQTFVLKIDKPSAIFLDNLARTDCAMAAVISKKSVKADGSWDKPIGTGPYKFDEWKRGEYVTLSAFADYQSPPGNKPDGYLGLKKPQIPQVKFLDVPDMSTSKAGLQSGAIDAGQITSSDVKELKANRNLNVIIPSEAGKNTLLMQTNDPVLKDERIRQAIALSLDMKQIVEAASEGLAHVNNSAIYDKSLFYSAEQKKGYVYNPTKAKLLLQQAGYRGQPIVIQANKRAHVPSYTVAVLSQAMMQAVGINAQIEVLEWATQLDRYNSGNYQMSSFTYSSRLDPALSYEQFSGNKTKQSRKVWDDPAAQKLIDQSFIESDTKKRQVLFDQLHNMLITKTPLILLYNVTDSWAIRKRVSGYTVWESKPLMWTSSLAR</sequence>
<keyword evidence="2 3" id="KW-0732">Signal</keyword>
<evidence type="ECO:0000259" key="4">
    <source>
        <dbReference type="Pfam" id="PF00496"/>
    </source>
</evidence>
<accession>A0ABW8ZET8</accession>
<reference evidence="5 6" key="1">
    <citation type="journal article" date="2024" name="Chem. Sci.">
        <title>Discovery of megapolipeptins by genome mining of a Burkholderiales bacteria collection.</title>
        <authorList>
            <person name="Paulo B.S."/>
            <person name="Recchia M.J.J."/>
            <person name="Lee S."/>
            <person name="Fergusson C.H."/>
            <person name="Romanowski S.B."/>
            <person name="Hernandez A."/>
            <person name="Krull N."/>
            <person name="Liu D.Y."/>
            <person name="Cavanagh H."/>
            <person name="Bos A."/>
            <person name="Gray C.A."/>
            <person name="Murphy B.T."/>
            <person name="Linington R.G."/>
            <person name="Eustaquio A.S."/>
        </authorList>
    </citation>
    <scope>NUCLEOTIDE SEQUENCE [LARGE SCALE GENOMIC DNA]</scope>
    <source>
        <strain evidence="5 6">RL21-008-BIB-B</strain>
    </source>
</reference>
<evidence type="ECO:0000313" key="6">
    <source>
        <dbReference type="Proteomes" id="UP001629214"/>
    </source>
</evidence>
<dbReference type="EMBL" id="JAQQFR010000015">
    <property type="protein sequence ID" value="MFL9880813.1"/>
    <property type="molecule type" value="Genomic_DNA"/>
</dbReference>
<dbReference type="Gene3D" id="3.40.190.10">
    <property type="entry name" value="Periplasmic binding protein-like II"/>
    <property type="match status" value="1"/>
</dbReference>
<feature type="chain" id="PRO_5046245557" evidence="3">
    <location>
        <begin position="34"/>
        <end position="529"/>
    </location>
</feature>
<feature type="domain" description="Solute-binding protein family 5" evidence="4">
    <location>
        <begin position="80"/>
        <end position="448"/>
    </location>
</feature>
<dbReference type="PANTHER" id="PTHR30290:SF38">
    <property type="entry name" value="D,D-DIPEPTIDE-BINDING PERIPLASMIC PROTEIN DDPA-RELATED"/>
    <property type="match status" value="1"/>
</dbReference>
<feature type="signal peptide" evidence="3">
    <location>
        <begin position="1"/>
        <end position="33"/>
    </location>
</feature>
<dbReference type="InterPro" id="IPR000914">
    <property type="entry name" value="SBP_5_dom"/>
</dbReference>
<dbReference type="Proteomes" id="UP001629214">
    <property type="component" value="Unassembled WGS sequence"/>
</dbReference>
<dbReference type="InterPro" id="IPR030678">
    <property type="entry name" value="Peptide/Ni-bd"/>
</dbReference>
<dbReference type="InterPro" id="IPR039424">
    <property type="entry name" value="SBP_5"/>
</dbReference>
<protein>
    <submittedName>
        <fullName evidence="5">ABC transporter substrate-binding protein</fullName>
    </submittedName>
</protein>
<dbReference type="Gene3D" id="3.90.76.10">
    <property type="entry name" value="Dipeptide-binding Protein, Domain 1"/>
    <property type="match status" value="1"/>
</dbReference>
<dbReference type="Gene3D" id="3.10.105.10">
    <property type="entry name" value="Dipeptide-binding Protein, Domain 3"/>
    <property type="match status" value="1"/>
</dbReference>
<organism evidence="5 6">
    <name type="scientific">Herbaspirillum rhizosphaerae</name>
    <dbReference type="NCBI Taxonomy" id="346179"/>
    <lineage>
        <taxon>Bacteria</taxon>
        <taxon>Pseudomonadati</taxon>
        <taxon>Pseudomonadota</taxon>
        <taxon>Betaproteobacteria</taxon>
        <taxon>Burkholderiales</taxon>
        <taxon>Oxalobacteraceae</taxon>
        <taxon>Herbaspirillum</taxon>
    </lineage>
</organism>
<dbReference type="Pfam" id="PF00496">
    <property type="entry name" value="SBP_bac_5"/>
    <property type="match status" value="1"/>
</dbReference>
<gene>
    <name evidence="5" type="ORF">PQR63_20615</name>
</gene>
<comment type="similarity">
    <text evidence="1">Belongs to the bacterial solute-binding protein 5 family.</text>
</comment>
<dbReference type="PIRSF" id="PIRSF002741">
    <property type="entry name" value="MppA"/>
    <property type="match status" value="1"/>
</dbReference>
<evidence type="ECO:0000313" key="5">
    <source>
        <dbReference type="EMBL" id="MFL9880813.1"/>
    </source>
</evidence>
<dbReference type="PANTHER" id="PTHR30290">
    <property type="entry name" value="PERIPLASMIC BINDING COMPONENT OF ABC TRANSPORTER"/>
    <property type="match status" value="1"/>
</dbReference>
<evidence type="ECO:0000256" key="3">
    <source>
        <dbReference type="SAM" id="SignalP"/>
    </source>
</evidence>
<dbReference type="SUPFAM" id="SSF53850">
    <property type="entry name" value="Periplasmic binding protein-like II"/>
    <property type="match status" value="1"/>
</dbReference>
<name>A0ABW8ZET8_9BURK</name>
<keyword evidence="6" id="KW-1185">Reference proteome</keyword>
<proteinExistence type="inferred from homology"/>
<comment type="caution">
    <text evidence="5">The sequence shown here is derived from an EMBL/GenBank/DDBJ whole genome shotgun (WGS) entry which is preliminary data.</text>
</comment>
<evidence type="ECO:0000256" key="2">
    <source>
        <dbReference type="ARBA" id="ARBA00022729"/>
    </source>
</evidence>